<keyword evidence="1" id="KW-0732">Signal</keyword>
<feature type="signal peptide" evidence="1">
    <location>
        <begin position="1"/>
        <end position="26"/>
    </location>
</feature>
<evidence type="ECO:0000256" key="1">
    <source>
        <dbReference type="SAM" id="SignalP"/>
    </source>
</evidence>
<comment type="caution">
    <text evidence="2">The sequence shown here is derived from an EMBL/GenBank/DDBJ whole genome shotgun (WGS) entry which is preliminary data.</text>
</comment>
<sequence length="196" mass="20235">MNPRAIFGAALATGAALLVACGGGGALDNPPNLANPPGVSGQKLSFAYFQRCVNPVLNQPLPVTLNGSTSLNTCASAGCHDNSTGTGGALRLLGQATAVDTATLSADAIRATDMYKNYYSSLGESVVGAPDQSRMLNKPLVRGVLHGGGLIFENTSSREAQLIRYWISRPMPQGQDEFSAAANTMFNPATGACNTE</sequence>
<dbReference type="RefSeq" id="WP_128227350.1">
    <property type="nucleotide sequence ID" value="NZ_SACR01000001.1"/>
</dbReference>
<evidence type="ECO:0000313" key="3">
    <source>
        <dbReference type="Proteomes" id="UP000285575"/>
    </source>
</evidence>
<keyword evidence="3" id="KW-1185">Reference proteome</keyword>
<proteinExistence type="predicted"/>
<feature type="chain" id="PRO_5019515413" description="Lipoprotein" evidence="1">
    <location>
        <begin position="27"/>
        <end position="196"/>
    </location>
</feature>
<dbReference type="EMBL" id="SACR01000001">
    <property type="protein sequence ID" value="RVU49717.1"/>
    <property type="molecule type" value="Genomic_DNA"/>
</dbReference>
<name>A0A437RSI1_9BURK</name>
<gene>
    <name evidence="2" type="ORF">EOE66_03975</name>
</gene>
<dbReference type="Proteomes" id="UP000285575">
    <property type="component" value="Unassembled WGS sequence"/>
</dbReference>
<reference evidence="2 3" key="1">
    <citation type="submission" date="2019-01" db="EMBL/GenBank/DDBJ databases">
        <authorList>
            <person name="Chen W.-M."/>
        </authorList>
    </citation>
    <scope>NUCLEOTIDE SEQUENCE [LARGE SCALE GENOMIC DNA]</scope>
    <source>
        <strain evidence="2 3">KYPY4</strain>
    </source>
</reference>
<evidence type="ECO:0000313" key="2">
    <source>
        <dbReference type="EMBL" id="RVU49717.1"/>
    </source>
</evidence>
<evidence type="ECO:0008006" key="4">
    <source>
        <dbReference type="Google" id="ProtNLM"/>
    </source>
</evidence>
<dbReference type="AlphaFoldDB" id="A0A437RSI1"/>
<dbReference type="OrthoDB" id="8903995at2"/>
<dbReference type="PROSITE" id="PS51257">
    <property type="entry name" value="PROKAR_LIPOPROTEIN"/>
    <property type="match status" value="1"/>
</dbReference>
<protein>
    <recommendedName>
        <fullName evidence="4">Lipoprotein</fullName>
    </recommendedName>
</protein>
<organism evidence="2 3">
    <name type="scientific">Rubrivivax rivuli</name>
    <dbReference type="NCBI Taxonomy" id="1862385"/>
    <lineage>
        <taxon>Bacteria</taxon>
        <taxon>Pseudomonadati</taxon>
        <taxon>Pseudomonadota</taxon>
        <taxon>Betaproteobacteria</taxon>
        <taxon>Burkholderiales</taxon>
        <taxon>Sphaerotilaceae</taxon>
        <taxon>Rubrivivax</taxon>
    </lineage>
</organism>
<accession>A0A437RSI1</accession>